<evidence type="ECO:0000256" key="8">
    <source>
        <dbReference type="ARBA" id="ARBA00023136"/>
    </source>
</evidence>
<dbReference type="CDD" id="cd03225">
    <property type="entry name" value="ABC_cobalt_CbiO_domain1"/>
    <property type="match status" value="1"/>
</dbReference>
<evidence type="ECO:0000256" key="4">
    <source>
        <dbReference type="ARBA" id="ARBA00022475"/>
    </source>
</evidence>
<comment type="similarity">
    <text evidence="2">Belongs to the ABC transporter superfamily.</text>
</comment>
<evidence type="ECO:0000256" key="1">
    <source>
        <dbReference type="ARBA" id="ARBA00004202"/>
    </source>
</evidence>
<dbReference type="GO" id="GO:0016887">
    <property type="term" value="F:ATP hydrolysis activity"/>
    <property type="evidence" value="ECO:0007669"/>
    <property type="project" value="InterPro"/>
</dbReference>
<evidence type="ECO:0000256" key="9">
    <source>
        <dbReference type="SAM" id="MobiDB-lite"/>
    </source>
</evidence>
<dbReference type="InterPro" id="IPR015856">
    <property type="entry name" value="ABC_transpr_CbiO/EcfA_su"/>
</dbReference>
<name>A0AA35CM33_9FIRM</name>
<dbReference type="FunFam" id="3.40.50.300:FF:000224">
    <property type="entry name" value="Energy-coupling factor transporter ATP-binding protein EcfA"/>
    <property type="match status" value="1"/>
</dbReference>
<evidence type="ECO:0000256" key="5">
    <source>
        <dbReference type="ARBA" id="ARBA00022741"/>
    </source>
</evidence>
<accession>A0AA35CM33</accession>
<dbReference type="EMBL" id="AP025628">
    <property type="protein sequence ID" value="BDG61712.1"/>
    <property type="molecule type" value="Genomic_DNA"/>
</dbReference>
<comment type="subcellular location">
    <subcellularLocation>
        <location evidence="1">Cell membrane</location>
        <topology evidence="1">Peripheral membrane protein</topology>
    </subcellularLocation>
</comment>
<dbReference type="GO" id="GO:0005524">
    <property type="term" value="F:ATP binding"/>
    <property type="evidence" value="ECO:0007669"/>
    <property type="project" value="UniProtKB-KW"/>
</dbReference>
<dbReference type="Proteomes" id="UP001163687">
    <property type="component" value="Chromosome"/>
</dbReference>
<keyword evidence="7" id="KW-1278">Translocase</keyword>
<sequence>MTDVVRVCELHHVYPGGGEVTLSGQDFVVGPGERVAILGPNGSGKTTLLLHMVGLLTATSCQHCTVLGLDPKRDFGQLIRRVGVVLQHVDEQIIGPTVWDDVAFGPKSHGLPPAEVRARAEEALDLVGIRHLAGRVPHYLSGGERKKVAIAGALAMRPELLILDEPFDNLDPRSRADLIEILNRLNRERGMALVVTTHDVNLVPRIADVVYVFSRGRILARGTPLEVFRRPELLSEANLEPPALIQLFAALERRGVPVSPPASVEDAAEQIWRLLGRSGQGDHSDGPPPALPRARVAGQGG</sequence>
<dbReference type="PROSITE" id="PS50893">
    <property type="entry name" value="ABC_TRANSPORTER_2"/>
    <property type="match status" value="1"/>
</dbReference>
<dbReference type="InterPro" id="IPR017871">
    <property type="entry name" value="ABC_transporter-like_CS"/>
</dbReference>
<dbReference type="RefSeq" id="WP_264842343.1">
    <property type="nucleotide sequence ID" value="NZ_AP025628.1"/>
</dbReference>
<dbReference type="InterPro" id="IPR003593">
    <property type="entry name" value="AAA+_ATPase"/>
</dbReference>
<dbReference type="GO" id="GO:0043190">
    <property type="term" value="C:ATP-binding cassette (ABC) transporter complex"/>
    <property type="evidence" value="ECO:0007669"/>
    <property type="project" value="TreeGrafter"/>
</dbReference>
<evidence type="ECO:0000313" key="11">
    <source>
        <dbReference type="EMBL" id="BDG61712.1"/>
    </source>
</evidence>
<evidence type="ECO:0000259" key="10">
    <source>
        <dbReference type="PROSITE" id="PS50893"/>
    </source>
</evidence>
<keyword evidence="5" id="KW-0547">Nucleotide-binding</keyword>
<dbReference type="Gene3D" id="3.40.50.300">
    <property type="entry name" value="P-loop containing nucleotide triphosphate hydrolases"/>
    <property type="match status" value="1"/>
</dbReference>
<dbReference type="PANTHER" id="PTHR43553:SF24">
    <property type="entry name" value="ENERGY-COUPLING FACTOR TRANSPORTER ATP-BINDING PROTEIN ECFA1"/>
    <property type="match status" value="1"/>
</dbReference>
<dbReference type="InterPro" id="IPR003439">
    <property type="entry name" value="ABC_transporter-like_ATP-bd"/>
</dbReference>
<organism evidence="11 12">
    <name type="scientific">Caldinitratiruptor microaerophilus</name>
    <dbReference type="NCBI Taxonomy" id="671077"/>
    <lineage>
        <taxon>Bacteria</taxon>
        <taxon>Bacillati</taxon>
        <taxon>Bacillota</taxon>
        <taxon>Clostridia</taxon>
        <taxon>Eubacteriales</taxon>
        <taxon>Symbiobacteriaceae</taxon>
        <taxon>Caldinitratiruptor</taxon>
    </lineage>
</organism>
<dbReference type="AlphaFoldDB" id="A0AA35CM33"/>
<dbReference type="GO" id="GO:0042626">
    <property type="term" value="F:ATPase-coupled transmembrane transporter activity"/>
    <property type="evidence" value="ECO:0007669"/>
    <property type="project" value="TreeGrafter"/>
</dbReference>
<proteinExistence type="inferred from homology"/>
<evidence type="ECO:0000256" key="2">
    <source>
        <dbReference type="ARBA" id="ARBA00005417"/>
    </source>
</evidence>
<dbReference type="InterPro" id="IPR050095">
    <property type="entry name" value="ECF_ABC_transporter_ATP-bd"/>
</dbReference>
<keyword evidence="12" id="KW-1185">Reference proteome</keyword>
<protein>
    <submittedName>
        <fullName evidence="11">Cobalt ABC transporter ATP-binding protein</fullName>
    </submittedName>
</protein>
<feature type="region of interest" description="Disordered" evidence="9">
    <location>
        <begin position="275"/>
        <end position="301"/>
    </location>
</feature>
<keyword evidence="8" id="KW-0472">Membrane</keyword>
<gene>
    <name evidence="11" type="ORF">caldi_28020</name>
</gene>
<reference evidence="11" key="1">
    <citation type="submission" date="2022-03" db="EMBL/GenBank/DDBJ databases">
        <title>Complete genome sequence of Caldinitratiruptor microaerophilus.</title>
        <authorList>
            <person name="Mukaiyama R."/>
            <person name="Nishiyama T."/>
            <person name="Ueda K."/>
        </authorList>
    </citation>
    <scope>NUCLEOTIDE SEQUENCE</scope>
    <source>
        <strain evidence="11">JCM 16183</strain>
    </source>
</reference>
<evidence type="ECO:0000256" key="7">
    <source>
        <dbReference type="ARBA" id="ARBA00022967"/>
    </source>
</evidence>
<evidence type="ECO:0000256" key="3">
    <source>
        <dbReference type="ARBA" id="ARBA00022448"/>
    </source>
</evidence>
<keyword evidence="4" id="KW-1003">Cell membrane</keyword>
<dbReference type="KEGG" id="cmic:caldi_28020"/>
<feature type="domain" description="ABC transporter" evidence="10">
    <location>
        <begin position="5"/>
        <end position="240"/>
    </location>
</feature>
<dbReference type="PANTHER" id="PTHR43553">
    <property type="entry name" value="HEAVY METAL TRANSPORTER"/>
    <property type="match status" value="1"/>
</dbReference>
<dbReference type="InterPro" id="IPR027417">
    <property type="entry name" value="P-loop_NTPase"/>
</dbReference>
<dbReference type="Pfam" id="PF00005">
    <property type="entry name" value="ABC_tran"/>
    <property type="match status" value="1"/>
</dbReference>
<evidence type="ECO:0000313" key="12">
    <source>
        <dbReference type="Proteomes" id="UP001163687"/>
    </source>
</evidence>
<dbReference type="SUPFAM" id="SSF52540">
    <property type="entry name" value="P-loop containing nucleoside triphosphate hydrolases"/>
    <property type="match status" value="1"/>
</dbReference>
<evidence type="ECO:0000256" key="6">
    <source>
        <dbReference type="ARBA" id="ARBA00022840"/>
    </source>
</evidence>
<keyword evidence="6 11" id="KW-0067">ATP-binding</keyword>
<dbReference type="PROSITE" id="PS00211">
    <property type="entry name" value="ABC_TRANSPORTER_1"/>
    <property type="match status" value="1"/>
</dbReference>
<keyword evidence="3" id="KW-0813">Transport</keyword>
<dbReference type="SMART" id="SM00382">
    <property type="entry name" value="AAA"/>
    <property type="match status" value="1"/>
</dbReference>